<dbReference type="SUPFAM" id="SSF54236">
    <property type="entry name" value="Ubiquitin-like"/>
    <property type="match status" value="1"/>
</dbReference>
<dbReference type="InterPro" id="IPR000626">
    <property type="entry name" value="Ubiquitin-like_dom"/>
</dbReference>
<feature type="active site" description="Proton acceptor" evidence="3">
    <location>
        <position position="248"/>
    </location>
</feature>
<dbReference type="CDD" id="cd24044">
    <property type="entry name" value="ASKHA_NBD_NTPDase1-like"/>
    <property type="match status" value="1"/>
</dbReference>
<feature type="binding site" evidence="4">
    <location>
        <begin position="287"/>
        <end position="291"/>
    </location>
    <ligand>
        <name>ATP</name>
        <dbReference type="ChEBI" id="CHEBI:30616"/>
    </ligand>
</feature>
<feature type="transmembrane region" description="Helical" evidence="5">
    <location>
        <begin position="557"/>
        <end position="581"/>
    </location>
</feature>
<dbReference type="EMBL" id="LRGB01001663">
    <property type="protein sequence ID" value="KZS10859.1"/>
    <property type="molecule type" value="Genomic_DNA"/>
</dbReference>
<feature type="transmembrane region" description="Helical" evidence="5">
    <location>
        <begin position="90"/>
        <end position="114"/>
    </location>
</feature>
<evidence type="ECO:0000256" key="1">
    <source>
        <dbReference type="ARBA" id="ARBA00009283"/>
    </source>
</evidence>
<keyword evidence="4" id="KW-0547">Nucleotide-binding</keyword>
<dbReference type="InterPro" id="IPR000407">
    <property type="entry name" value="GDA1_CD39_NTPase"/>
</dbReference>
<dbReference type="STRING" id="35525.A0A164TXM5"/>
<proteinExistence type="inferred from homology"/>
<dbReference type="GO" id="GO:0045134">
    <property type="term" value="F:UDP phosphatase activity"/>
    <property type="evidence" value="ECO:0007669"/>
    <property type="project" value="TreeGrafter"/>
</dbReference>
<evidence type="ECO:0000313" key="8">
    <source>
        <dbReference type="Proteomes" id="UP000076858"/>
    </source>
</evidence>
<comment type="caution">
    <text evidence="7">The sequence shown here is derived from an EMBL/GenBank/DDBJ whole genome shotgun (WGS) entry which is preliminary data.</text>
</comment>
<dbReference type="Gene3D" id="3.10.20.90">
    <property type="entry name" value="Phosphatidylinositol 3-kinase Catalytic Subunit, Chain A, domain 1"/>
    <property type="match status" value="1"/>
</dbReference>
<dbReference type="GO" id="GO:0017111">
    <property type="term" value="F:ribonucleoside triphosphate phosphatase activity"/>
    <property type="evidence" value="ECO:0007669"/>
    <property type="project" value="TreeGrafter"/>
</dbReference>
<keyword evidence="5" id="KW-1133">Transmembrane helix</keyword>
<dbReference type="GO" id="GO:0004382">
    <property type="term" value="F:GDP phosphatase activity"/>
    <property type="evidence" value="ECO:0007669"/>
    <property type="project" value="TreeGrafter"/>
</dbReference>
<keyword evidence="5" id="KW-0812">Transmembrane</keyword>
<evidence type="ECO:0000256" key="4">
    <source>
        <dbReference type="PIRSR" id="PIRSR600407-2"/>
    </source>
</evidence>
<dbReference type="GO" id="GO:0005524">
    <property type="term" value="F:ATP binding"/>
    <property type="evidence" value="ECO:0007669"/>
    <property type="project" value="UniProtKB-KW"/>
</dbReference>
<evidence type="ECO:0000256" key="2">
    <source>
        <dbReference type="ARBA" id="ARBA00022801"/>
    </source>
</evidence>
<feature type="domain" description="Ubiquitin-like" evidence="6">
    <location>
        <begin position="1"/>
        <end position="78"/>
    </location>
</feature>
<reference evidence="7 8" key="1">
    <citation type="submission" date="2016-03" db="EMBL/GenBank/DDBJ databases">
        <title>EvidentialGene: Evidence-directed Construction of Genes on Genomes.</title>
        <authorList>
            <person name="Gilbert D.G."/>
            <person name="Choi J.-H."/>
            <person name="Mockaitis K."/>
            <person name="Colbourne J."/>
            <person name="Pfrender M."/>
        </authorList>
    </citation>
    <scope>NUCLEOTIDE SEQUENCE [LARGE SCALE GENOMIC DNA]</scope>
    <source>
        <strain evidence="7 8">Xinb3</strain>
        <tissue evidence="7">Complete organism</tissue>
    </source>
</reference>
<organism evidence="7 8">
    <name type="scientific">Daphnia magna</name>
    <dbReference type="NCBI Taxonomy" id="35525"/>
    <lineage>
        <taxon>Eukaryota</taxon>
        <taxon>Metazoa</taxon>
        <taxon>Ecdysozoa</taxon>
        <taxon>Arthropoda</taxon>
        <taxon>Crustacea</taxon>
        <taxon>Branchiopoda</taxon>
        <taxon>Diplostraca</taxon>
        <taxon>Cladocera</taxon>
        <taxon>Anomopoda</taxon>
        <taxon>Daphniidae</taxon>
        <taxon>Daphnia</taxon>
    </lineage>
</organism>
<protein>
    <submittedName>
        <fullName evidence="7">Ectonucleoside triphosphate diphosphohydrolase 2</fullName>
    </submittedName>
</protein>
<evidence type="ECO:0000259" key="6">
    <source>
        <dbReference type="PROSITE" id="PS50053"/>
    </source>
</evidence>
<dbReference type="Gene3D" id="3.30.420.40">
    <property type="match status" value="1"/>
</dbReference>
<keyword evidence="2 7" id="KW-0378">Hydrolase</keyword>
<dbReference type="GO" id="GO:0005886">
    <property type="term" value="C:plasma membrane"/>
    <property type="evidence" value="ECO:0007669"/>
    <property type="project" value="TreeGrafter"/>
</dbReference>
<keyword evidence="8" id="KW-1185">Reference proteome</keyword>
<dbReference type="PROSITE" id="PS50053">
    <property type="entry name" value="UBIQUITIN_2"/>
    <property type="match status" value="1"/>
</dbReference>
<dbReference type="InterPro" id="IPR029071">
    <property type="entry name" value="Ubiquitin-like_domsf"/>
</dbReference>
<dbReference type="Pfam" id="PF01150">
    <property type="entry name" value="GDA1_CD39"/>
    <property type="match status" value="1"/>
</dbReference>
<accession>A0A164TXM5</accession>
<evidence type="ECO:0000313" key="7">
    <source>
        <dbReference type="EMBL" id="KZS10859.1"/>
    </source>
</evidence>
<dbReference type="Pfam" id="PF11976">
    <property type="entry name" value="Rad60-SLD"/>
    <property type="match status" value="1"/>
</dbReference>
<gene>
    <name evidence="7" type="ORF">APZ42_024499</name>
</gene>
<dbReference type="AlphaFoldDB" id="A0A164TXM5"/>
<dbReference type="PANTHER" id="PTHR11782:SF83">
    <property type="entry name" value="GUANOSINE-DIPHOSPHATASE"/>
    <property type="match status" value="1"/>
</dbReference>
<sequence length="622" mass="68556">MLVIIESTIGGNVAGYLQCTVTGNETISSLLSTYCEAKGIQVNQNFLLRDQKGVVLDSRKTVSSSDIKDGDTLYLEIKGMQNGMFRFTSWWLLALGSIFIAFGGFAIVVALHLLTGPTPIEYGVVLDGGSSHTAVFVYQWPGPKWMGTGVLKQIGLCNIVGDIASFYNNVSGVDAFLTPCLTYASSQVPSASHLTTPIYFGGTAGLRLLNISQPSATTVLLDSIRNRLSRSGFRFESSYVEILTGMEEAHFSWITVNTQLRNVGPDHRRMYLRENSQETVGALDLGGASTQLALEMSSGHETMMNSTSKSGGMWREDDVSNLELYSQNYSVYSQSSLCYGLLEVIKRYQSMLIVEGENNGLKILESPCQPIGHSIVVKANNVFNSPCSENRSTSDQEWTLKGTSNYLKCSNKIESLFNATYCQSHFLPETCFSNQGQPSLENQDFLAFSSFTILTRELNVTNSSSLANFRNAVESVCNMTLDEILDIPLTVPNSSFIPLLCLETQYILSLLTSGYGFDDHTWQGLHFVKQIDNTELGWALGYMTEKTNQIAAAEASVLLATPIFIALAILFSLFLGVGSLLSYHAVRMRRSASSYSRALLLKIDDELERFLPIFDFNEQEIA</sequence>
<dbReference type="PANTHER" id="PTHR11782">
    <property type="entry name" value="ADENOSINE/GUANOSINE DIPHOSPHATASE"/>
    <property type="match status" value="1"/>
</dbReference>
<comment type="similarity">
    <text evidence="1">Belongs to the GDA1/CD39 NTPase family.</text>
</comment>
<dbReference type="Proteomes" id="UP000076858">
    <property type="component" value="Unassembled WGS sequence"/>
</dbReference>
<keyword evidence="5" id="KW-0472">Membrane</keyword>
<dbReference type="Gene3D" id="3.30.420.150">
    <property type="entry name" value="Exopolyphosphatase. Domain 2"/>
    <property type="match status" value="1"/>
</dbReference>
<evidence type="ECO:0000256" key="3">
    <source>
        <dbReference type="PIRSR" id="PIRSR600407-1"/>
    </source>
</evidence>
<keyword evidence="4" id="KW-0067">ATP-binding</keyword>
<dbReference type="GO" id="GO:0009134">
    <property type="term" value="P:nucleoside diphosphate catabolic process"/>
    <property type="evidence" value="ECO:0007669"/>
    <property type="project" value="TreeGrafter"/>
</dbReference>
<name>A0A164TXM5_9CRUS</name>
<dbReference type="OrthoDB" id="6372431at2759"/>
<evidence type="ECO:0000256" key="5">
    <source>
        <dbReference type="SAM" id="Phobius"/>
    </source>
</evidence>
<dbReference type="InterPro" id="IPR022617">
    <property type="entry name" value="Rad60/SUMO-like_dom"/>
</dbReference>